<gene>
    <name evidence="2" type="ORF">L227DRAFT_9757</name>
</gene>
<dbReference type="EMBL" id="ML122250">
    <property type="protein sequence ID" value="RPD66948.1"/>
    <property type="molecule type" value="Genomic_DNA"/>
</dbReference>
<accession>A0A5C2SU70</accession>
<reference evidence="2" key="1">
    <citation type="journal article" date="2018" name="Genome Biol. Evol.">
        <title>Genomics and development of Lentinus tigrinus, a white-rot wood-decaying mushroom with dimorphic fruiting bodies.</title>
        <authorList>
            <person name="Wu B."/>
            <person name="Xu Z."/>
            <person name="Knudson A."/>
            <person name="Carlson A."/>
            <person name="Chen N."/>
            <person name="Kovaka S."/>
            <person name="LaButti K."/>
            <person name="Lipzen A."/>
            <person name="Pennachio C."/>
            <person name="Riley R."/>
            <person name="Schakwitz W."/>
            <person name="Umezawa K."/>
            <person name="Ohm R.A."/>
            <person name="Grigoriev I.V."/>
            <person name="Nagy L.G."/>
            <person name="Gibbons J."/>
            <person name="Hibbett D."/>
        </authorList>
    </citation>
    <scope>NUCLEOTIDE SEQUENCE [LARGE SCALE GENOMIC DNA]</scope>
    <source>
        <strain evidence="2">ALCF2SS1-6</strain>
    </source>
</reference>
<protein>
    <submittedName>
        <fullName evidence="2">Uncharacterized protein</fullName>
    </submittedName>
</protein>
<evidence type="ECO:0000256" key="1">
    <source>
        <dbReference type="SAM" id="MobiDB-lite"/>
    </source>
</evidence>
<keyword evidence="3" id="KW-1185">Reference proteome</keyword>
<name>A0A5C2SU70_9APHY</name>
<evidence type="ECO:0000313" key="2">
    <source>
        <dbReference type="EMBL" id="RPD66948.1"/>
    </source>
</evidence>
<organism evidence="2 3">
    <name type="scientific">Lentinus tigrinus ALCF2SS1-6</name>
    <dbReference type="NCBI Taxonomy" id="1328759"/>
    <lineage>
        <taxon>Eukaryota</taxon>
        <taxon>Fungi</taxon>
        <taxon>Dikarya</taxon>
        <taxon>Basidiomycota</taxon>
        <taxon>Agaricomycotina</taxon>
        <taxon>Agaricomycetes</taxon>
        <taxon>Polyporales</taxon>
        <taxon>Polyporaceae</taxon>
        <taxon>Lentinus</taxon>
    </lineage>
</organism>
<evidence type="ECO:0000313" key="3">
    <source>
        <dbReference type="Proteomes" id="UP000313359"/>
    </source>
</evidence>
<dbReference type="AlphaFoldDB" id="A0A5C2SU70"/>
<sequence>MQSMPVRLPRAPCVLVWRLAGAGQPRGTVLELCWVCEGQSDADARPQSVSPTHRPPWLLAVAPSRTVRACPKSHLAKSGSAAGPPVMRLLRAGRSPGPGPRVCDGVTGPGPGPVRPAGALGGRRRKLPVPLRVPSEPSRRRTYPSSVGAPAAYRHHPATSTEAAATHQPLIPIAHAVIQGKPATIK</sequence>
<proteinExistence type="predicted"/>
<feature type="region of interest" description="Disordered" evidence="1">
    <location>
        <begin position="102"/>
        <end position="149"/>
    </location>
</feature>
<dbReference type="Proteomes" id="UP000313359">
    <property type="component" value="Unassembled WGS sequence"/>
</dbReference>